<dbReference type="RefSeq" id="WP_346028177.1">
    <property type="nucleotide sequence ID" value="NZ_BAAAON010000002.1"/>
</dbReference>
<evidence type="ECO:0000313" key="4">
    <source>
        <dbReference type="Proteomes" id="UP001500974"/>
    </source>
</evidence>
<comment type="caution">
    <text evidence="3">The sequence shown here is derived from an EMBL/GenBank/DDBJ whole genome shotgun (WGS) entry which is preliminary data.</text>
</comment>
<keyword evidence="1" id="KW-0812">Transmembrane</keyword>
<gene>
    <name evidence="3" type="ORF">GCM10009784_18560</name>
</gene>
<keyword evidence="1" id="KW-1133">Transmembrane helix</keyword>
<evidence type="ECO:0000313" key="3">
    <source>
        <dbReference type="EMBL" id="GAA2175589.1"/>
    </source>
</evidence>
<keyword evidence="4" id="KW-1185">Reference proteome</keyword>
<keyword evidence="1" id="KW-0472">Membrane</keyword>
<organism evidence="3 4">
    <name type="scientific">Arthrobacter parietis</name>
    <dbReference type="NCBI Taxonomy" id="271434"/>
    <lineage>
        <taxon>Bacteria</taxon>
        <taxon>Bacillati</taxon>
        <taxon>Actinomycetota</taxon>
        <taxon>Actinomycetes</taxon>
        <taxon>Micrococcales</taxon>
        <taxon>Micrococcaceae</taxon>
        <taxon>Arthrobacter</taxon>
    </lineage>
</organism>
<sequence length="327" mass="32530">MNTRSCLLTVGVSALLATGSVLTAAPASAAPGSAECLTAQAALKTHIGVASVDITLANQLRAAIATFESLGAQLEPLYVEADLAVAAELAALEAADAATFEASEVVNAAVALLTAAQSAEATTLAELEAAKQAVLDVPPGDAAALEEAEAQRDQAQARHDIAVAATASAKADEAAAQTALEDAFLRYDEAEQAYVEAFDAAYGTPEILALEAQVETAAASFDDAIVRLSLTEGSNPQDLIALADAVIAACSAAAVAQAPVAHAPVAHAPVARPAAPQQRGLNIQTAADDAGPTDPANLALLAGLAGFGAVTAAGAVVVVRRRSAGRA</sequence>
<proteinExistence type="predicted"/>
<evidence type="ECO:0000256" key="1">
    <source>
        <dbReference type="SAM" id="Phobius"/>
    </source>
</evidence>
<feature type="signal peptide" evidence="2">
    <location>
        <begin position="1"/>
        <end position="29"/>
    </location>
</feature>
<dbReference type="Proteomes" id="UP001500974">
    <property type="component" value="Unassembled WGS sequence"/>
</dbReference>
<dbReference type="EMBL" id="BAAAON010000002">
    <property type="protein sequence ID" value="GAA2175589.1"/>
    <property type="molecule type" value="Genomic_DNA"/>
</dbReference>
<accession>A0ABN3AWM8</accession>
<evidence type="ECO:0000256" key="2">
    <source>
        <dbReference type="SAM" id="SignalP"/>
    </source>
</evidence>
<keyword evidence="2" id="KW-0732">Signal</keyword>
<protein>
    <recommendedName>
        <fullName evidence="5">Gram-positive cocci surface proteins LPxTG domain-containing protein</fullName>
    </recommendedName>
</protein>
<feature type="transmembrane region" description="Helical" evidence="1">
    <location>
        <begin position="298"/>
        <end position="319"/>
    </location>
</feature>
<name>A0ABN3AWM8_9MICC</name>
<evidence type="ECO:0008006" key="5">
    <source>
        <dbReference type="Google" id="ProtNLM"/>
    </source>
</evidence>
<reference evidence="3 4" key="1">
    <citation type="journal article" date="2019" name="Int. J. Syst. Evol. Microbiol.">
        <title>The Global Catalogue of Microorganisms (GCM) 10K type strain sequencing project: providing services to taxonomists for standard genome sequencing and annotation.</title>
        <authorList>
            <consortium name="The Broad Institute Genomics Platform"/>
            <consortium name="The Broad Institute Genome Sequencing Center for Infectious Disease"/>
            <person name="Wu L."/>
            <person name="Ma J."/>
        </authorList>
    </citation>
    <scope>NUCLEOTIDE SEQUENCE [LARGE SCALE GENOMIC DNA]</scope>
    <source>
        <strain evidence="3 4">JCM 14917</strain>
    </source>
</reference>
<feature type="chain" id="PRO_5045589865" description="Gram-positive cocci surface proteins LPxTG domain-containing protein" evidence="2">
    <location>
        <begin position="30"/>
        <end position="327"/>
    </location>
</feature>